<organism evidence="2 3">
    <name type="scientific">Cohaesibacter celericrescens</name>
    <dbReference type="NCBI Taxonomy" id="2067669"/>
    <lineage>
        <taxon>Bacteria</taxon>
        <taxon>Pseudomonadati</taxon>
        <taxon>Pseudomonadota</taxon>
        <taxon>Alphaproteobacteria</taxon>
        <taxon>Hyphomicrobiales</taxon>
        <taxon>Cohaesibacteraceae</taxon>
    </lineage>
</organism>
<reference evidence="2 3" key="1">
    <citation type="submission" date="2018-01" db="EMBL/GenBank/DDBJ databases">
        <title>The draft genome sequence of Cohaesibacter sp. H1304.</title>
        <authorList>
            <person name="Wang N.-N."/>
            <person name="Du Z.-J."/>
        </authorList>
    </citation>
    <scope>NUCLEOTIDE SEQUENCE [LARGE SCALE GENOMIC DNA]</scope>
    <source>
        <strain evidence="2 3">H1304</strain>
    </source>
</reference>
<dbReference type="AlphaFoldDB" id="A0A2N5XSG6"/>
<dbReference type="EMBL" id="PKUQ01000016">
    <property type="protein sequence ID" value="PLW77358.1"/>
    <property type="molecule type" value="Genomic_DNA"/>
</dbReference>
<name>A0A2N5XSG6_9HYPH</name>
<protein>
    <submittedName>
        <fullName evidence="2">Uncharacterized protein</fullName>
    </submittedName>
</protein>
<feature type="region of interest" description="Disordered" evidence="1">
    <location>
        <begin position="1"/>
        <end position="30"/>
    </location>
</feature>
<evidence type="ECO:0000313" key="3">
    <source>
        <dbReference type="Proteomes" id="UP000234881"/>
    </source>
</evidence>
<comment type="caution">
    <text evidence="2">The sequence shown here is derived from an EMBL/GenBank/DDBJ whole genome shotgun (WGS) entry which is preliminary data.</text>
</comment>
<dbReference type="Proteomes" id="UP000234881">
    <property type="component" value="Unassembled WGS sequence"/>
</dbReference>
<evidence type="ECO:0000313" key="2">
    <source>
        <dbReference type="EMBL" id="PLW77358.1"/>
    </source>
</evidence>
<feature type="compositionally biased region" description="Polar residues" evidence="1">
    <location>
        <begin position="1"/>
        <end position="20"/>
    </location>
</feature>
<gene>
    <name evidence="2" type="ORF">C0081_08425</name>
</gene>
<proteinExistence type="predicted"/>
<evidence type="ECO:0000256" key="1">
    <source>
        <dbReference type="SAM" id="MobiDB-lite"/>
    </source>
</evidence>
<keyword evidence="3" id="KW-1185">Reference proteome</keyword>
<sequence>MKFSQSSDASTSLPQPSQKNTTDHQKPKAIDLPQYLAHPMGKFTGIFVSKNDQKLQSVK</sequence>
<accession>A0A2N5XSG6</accession>